<dbReference type="RefSeq" id="WP_119972336.1">
    <property type="nucleotide sequence ID" value="NZ_JBHSQA010000024.1"/>
</dbReference>
<dbReference type="OrthoDB" id="5119680at2"/>
<accession>A0A3A5MMI7</accession>
<sequence length="99" mass="10568">MPSTSKTVKSDERMIEPIARRSVANIVRSLALKGPLTCGELTSWTHSLESAVLRDLAVLTQGDFVAEVHSDCTSEATYVLNDAVLVAAATAHVDCVLGR</sequence>
<name>A0A3A5MMI7_9MICO</name>
<protein>
    <recommendedName>
        <fullName evidence="3">ArsR family transcriptional regulator</fullName>
    </recommendedName>
</protein>
<evidence type="ECO:0000313" key="2">
    <source>
        <dbReference type="Proteomes" id="UP000272015"/>
    </source>
</evidence>
<reference evidence="1 2" key="1">
    <citation type="submission" date="2018-09" db="EMBL/GenBank/DDBJ databases">
        <title>Novel species of Cryobacterium.</title>
        <authorList>
            <person name="Liu Q."/>
            <person name="Xin Y.-H."/>
        </authorList>
    </citation>
    <scope>NUCLEOTIDE SEQUENCE [LARGE SCALE GENOMIC DNA]</scope>
    <source>
        <strain evidence="1 2">Hh39</strain>
    </source>
</reference>
<evidence type="ECO:0008006" key="3">
    <source>
        <dbReference type="Google" id="ProtNLM"/>
    </source>
</evidence>
<organism evidence="1 2">
    <name type="scientific">Cryobacterium melibiosiphilum</name>
    <dbReference type="NCBI Taxonomy" id="995039"/>
    <lineage>
        <taxon>Bacteria</taxon>
        <taxon>Bacillati</taxon>
        <taxon>Actinomycetota</taxon>
        <taxon>Actinomycetes</taxon>
        <taxon>Micrococcales</taxon>
        <taxon>Microbacteriaceae</taxon>
        <taxon>Cryobacterium</taxon>
    </lineage>
</organism>
<evidence type="ECO:0000313" key="1">
    <source>
        <dbReference type="EMBL" id="RJT90205.1"/>
    </source>
</evidence>
<dbReference type="Proteomes" id="UP000272015">
    <property type="component" value="Unassembled WGS sequence"/>
</dbReference>
<dbReference type="EMBL" id="QZVS01000063">
    <property type="protein sequence ID" value="RJT90205.1"/>
    <property type="molecule type" value="Genomic_DNA"/>
</dbReference>
<keyword evidence="2" id="KW-1185">Reference proteome</keyword>
<dbReference type="AlphaFoldDB" id="A0A3A5MMI7"/>
<proteinExistence type="predicted"/>
<comment type="caution">
    <text evidence="1">The sequence shown here is derived from an EMBL/GenBank/DDBJ whole genome shotgun (WGS) entry which is preliminary data.</text>
</comment>
<gene>
    <name evidence="1" type="ORF">D6T64_04595</name>
</gene>